<dbReference type="STRING" id="494026.PGLA_10300"/>
<dbReference type="PRINTS" id="PR00162">
    <property type="entry name" value="RIESKE"/>
</dbReference>
<keyword evidence="4" id="KW-0411">Iron-sulfur</keyword>
<feature type="domain" description="Rieske" evidence="6">
    <location>
        <begin position="436"/>
        <end position="521"/>
    </location>
</feature>
<dbReference type="Gene3D" id="3.50.50.60">
    <property type="entry name" value="FAD/NAD(P)-binding domain"/>
    <property type="match status" value="1"/>
</dbReference>
<gene>
    <name evidence="7" type="ORF">PGLA_10300</name>
</gene>
<dbReference type="GO" id="GO:0046872">
    <property type="term" value="F:metal ion binding"/>
    <property type="evidence" value="ECO:0007669"/>
    <property type="project" value="UniProtKB-KW"/>
</dbReference>
<keyword evidence="1" id="KW-0001">2Fe-2S</keyword>
<protein>
    <submittedName>
        <fullName evidence="7">(2Fe-2S)-binding protein</fullName>
    </submittedName>
</protein>
<evidence type="ECO:0000259" key="6">
    <source>
        <dbReference type="PROSITE" id="PS51296"/>
    </source>
</evidence>
<dbReference type="InterPro" id="IPR005805">
    <property type="entry name" value="Rieske_Fe-S_prot_C"/>
</dbReference>
<evidence type="ECO:0000313" key="7">
    <source>
        <dbReference type="EMBL" id="OAB42844.1"/>
    </source>
</evidence>
<dbReference type="InterPro" id="IPR036188">
    <property type="entry name" value="FAD/NAD-bd_sf"/>
</dbReference>
<dbReference type="SUPFAM" id="SSF50022">
    <property type="entry name" value="ISP domain"/>
    <property type="match status" value="1"/>
</dbReference>
<dbReference type="InterPro" id="IPR038010">
    <property type="entry name" value="YhfW_C"/>
</dbReference>
<dbReference type="Gene3D" id="3.30.9.10">
    <property type="entry name" value="D-Amino Acid Oxidase, subunit A, domain 2"/>
    <property type="match status" value="1"/>
</dbReference>
<dbReference type="CDD" id="cd03477">
    <property type="entry name" value="Rieske_YhfW_C"/>
    <property type="match status" value="1"/>
</dbReference>
<proteinExistence type="predicted"/>
<dbReference type="InterPro" id="IPR006076">
    <property type="entry name" value="FAD-dep_OxRdtase"/>
</dbReference>
<name>A0A168L3L9_9BACL</name>
<dbReference type="Pfam" id="PF00355">
    <property type="entry name" value="Rieske"/>
    <property type="match status" value="1"/>
</dbReference>
<dbReference type="GO" id="GO:0016020">
    <property type="term" value="C:membrane"/>
    <property type="evidence" value="ECO:0007669"/>
    <property type="project" value="InterPro"/>
</dbReference>
<evidence type="ECO:0000256" key="5">
    <source>
        <dbReference type="ARBA" id="ARBA00023157"/>
    </source>
</evidence>
<dbReference type="SUPFAM" id="SSF51905">
    <property type="entry name" value="FAD/NAD(P)-binding domain"/>
    <property type="match status" value="1"/>
</dbReference>
<dbReference type="Proteomes" id="UP000076967">
    <property type="component" value="Unassembled WGS sequence"/>
</dbReference>
<dbReference type="InterPro" id="IPR017941">
    <property type="entry name" value="Rieske_2Fe-2S"/>
</dbReference>
<accession>A0A168L3L9</accession>
<keyword evidence="8" id="KW-1185">Reference proteome</keyword>
<dbReference type="PANTHER" id="PTHR13847:SF274">
    <property type="entry name" value="RIESKE 2FE-2S IRON-SULFUR PROTEIN YHFW-RELATED"/>
    <property type="match status" value="1"/>
</dbReference>
<dbReference type="EMBL" id="LVJH01000017">
    <property type="protein sequence ID" value="OAB42844.1"/>
    <property type="molecule type" value="Genomic_DNA"/>
</dbReference>
<dbReference type="GO" id="GO:0016705">
    <property type="term" value="F:oxidoreductase activity, acting on paired donors, with incorporation or reduction of molecular oxygen"/>
    <property type="evidence" value="ECO:0007669"/>
    <property type="project" value="UniProtKB-ARBA"/>
</dbReference>
<keyword evidence="5" id="KW-1015">Disulfide bond</keyword>
<dbReference type="Pfam" id="PF01266">
    <property type="entry name" value="DAO"/>
    <property type="match status" value="1"/>
</dbReference>
<dbReference type="AlphaFoldDB" id="A0A168L3L9"/>
<evidence type="ECO:0000256" key="1">
    <source>
        <dbReference type="ARBA" id="ARBA00022714"/>
    </source>
</evidence>
<dbReference type="PROSITE" id="PS51296">
    <property type="entry name" value="RIESKE"/>
    <property type="match status" value="1"/>
</dbReference>
<dbReference type="GO" id="GO:0051537">
    <property type="term" value="F:2 iron, 2 sulfur cluster binding"/>
    <property type="evidence" value="ECO:0007669"/>
    <property type="project" value="UniProtKB-KW"/>
</dbReference>
<keyword evidence="2" id="KW-0479">Metal-binding</keyword>
<keyword evidence="3" id="KW-0408">Iron</keyword>
<reference evidence="7 8" key="1">
    <citation type="submission" date="2016-03" db="EMBL/GenBank/DDBJ databases">
        <title>Draft genome sequence of Paenibacillus glacialis DSM 22343.</title>
        <authorList>
            <person name="Shin S.-K."/>
            <person name="Yi H."/>
        </authorList>
    </citation>
    <scope>NUCLEOTIDE SEQUENCE [LARGE SCALE GENOMIC DNA]</scope>
    <source>
        <strain evidence="7 8">DSM 22343</strain>
    </source>
</reference>
<sequence length="521" mass="57513">MLRRNPAVTNHLEPSHQLPQYPESLWRASTELPTFPQLTEDITVDVAIVGAGIAGITTAYLLSKEGLRVALLDAGQILEGTTGHTTAKVTAQHGLIYDELIQHLGEELAAKYYHANSEAIEWLARTVKDLDISCEWKEEDAYLYAEGEQAEAKLIKEFKAYEKLGIPGLWKDTVPIPLHIKGAIQLPGQAQFHPLAYLKRLVEAIVKAGGVIYENTTVSEKLGGERPFTLTTLHGNHQVTCQHVVSASHFPFTDGGGFYFSRLHAERSYVVAMKPQTPFAGGMYISVDEPIRSLRSASWNGESLVLVGGDSHKTGQGICTYRHYENLEEFGDTLLGMTGIPFRWSAQDLFTLDKVPYIGQITASDEGIYVATGFAKWGMTSGTLSARLITDQIQGRENPYSELFSPSRFHPNPSIKNFIVQNVNVAKEMLSGKLGIVYTKANDLQKDEGAVVTHFGKRAGAYRDTEGAIHLVDTTCTHLGCEVEWNEGDRSWDCPCHGSRFGYDGNVLEGPAQEPLKKLDF</sequence>
<dbReference type="GO" id="GO:0005737">
    <property type="term" value="C:cytoplasm"/>
    <property type="evidence" value="ECO:0007669"/>
    <property type="project" value="TreeGrafter"/>
</dbReference>
<comment type="caution">
    <text evidence="7">The sequence shown here is derived from an EMBL/GenBank/DDBJ whole genome shotgun (WGS) entry which is preliminary data.</text>
</comment>
<evidence type="ECO:0000256" key="4">
    <source>
        <dbReference type="ARBA" id="ARBA00023014"/>
    </source>
</evidence>
<evidence type="ECO:0000256" key="3">
    <source>
        <dbReference type="ARBA" id="ARBA00023004"/>
    </source>
</evidence>
<dbReference type="FunFam" id="2.102.10.10:FF:000014">
    <property type="entry name" value="Oxidoreductase, FAD dependent"/>
    <property type="match status" value="1"/>
</dbReference>
<dbReference type="InterPro" id="IPR036922">
    <property type="entry name" value="Rieske_2Fe-2S_sf"/>
</dbReference>
<organism evidence="7 8">
    <name type="scientific">Paenibacillus glacialis</name>
    <dbReference type="NCBI Taxonomy" id="494026"/>
    <lineage>
        <taxon>Bacteria</taxon>
        <taxon>Bacillati</taxon>
        <taxon>Bacillota</taxon>
        <taxon>Bacilli</taxon>
        <taxon>Bacillales</taxon>
        <taxon>Paenibacillaceae</taxon>
        <taxon>Paenibacillus</taxon>
    </lineage>
</organism>
<dbReference type="PANTHER" id="PTHR13847">
    <property type="entry name" value="SARCOSINE DEHYDROGENASE-RELATED"/>
    <property type="match status" value="1"/>
</dbReference>
<evidence type="ECO:0000313" key="8">
    <source>
        <dbReference type="Proteomes" id="UP000076967"/>
    </source>
</evidence>
<dbReference type="GO" id="GO:0004497">
    <property type="term" value="F:monooxygenase activity"/>
    <property type="evidence" value="ECO:0007669"/>
    <property type="project" value="UniProtKB-ARBA"/>
</dbReference>
<evidence type="ECO:0000256" key="2">
    <source>
        <dbReference type="ARBA" id="ARBA00022723"/>
    </source>
</evidence>
<dbReference type="Gene3D" id="2.102.10.10">
    <property type="entry name" value="Rieske [2Fe-2S] iron-sulphur domain"/>
    <property type="match status" value="1"/>
</dbReference>